<dbReference type="Pfam" id="PF07228">
    <property type="entry name" value="SpoIIE"/>
    <property type="match status" value="1"/>
</dbReference>
<keyword evidence="7" id="KW-1185">Reference proteome</keyword>
<keyword evidence="4" id="KW-0472">Membrane</keyword>
<feature type="repeat" description="TPR" evidence="2">
    <location>
        <begin position="678"/>
        <end position="711"/>
    </location>
</feature>
<organism evidence="6 7">
    <name type="scientific">Leptospira harrisiae</name>
    <dbReference type="NCBI Taxonomy" id="2023189"/>
    <lineage>
        <taxon>Bacteria</taxon>
        <taxon>Pseudomonadati</taxon>
        <taxon>Spirochaetota</taxon>
        <taxon>Spirochaetia</taxon>
        <taxon>Leptospirales</taxon>
        <taxon>Leptospiraceae</taxon>
        <taxon>Leptospira</taxon>
    </lineage>
</organism>
<evidence type="ECO:0000256" key="1">
    <source>
        <dbReference type="ARBA" id="ARBA00022801"/>
    </source>
</evidence>
<evidence type="ECO:0000256" key="2">
    <source>
        <dbReference type="PROSITE-ProRule" id="PRU00339"/>
    </source>
</evidence>
<dbReference type="RefSeq" id="WP_100741843.1">
    <property type="nucleotide sequence ID" value="NZ_NPDW01000001.1"/>
</dbReference>
<proteinExistence type="predicted"/>
<feature type="coiled-coil region" evidence="3">
    <location>
        <begin position="39"/>
        <end position="66"/>
    </location>
</feature>
<dbReference type="Gene3D" id="3.30.450.20">
    <property type="entry name" value="PAS domain"/>
    <property type="match status" value="1"/>
</dbReference>
<dbReference type="InterPro" id="IPR036457">
    <property type="entry name" value="PPM-type-like_dom_sf"/>
</dbReference>
<accession>A0A2N0AKW6</accession>
<dbReference type="AlphaFoldDB" id="A0A2N0AKW6"/>
<dbReference type="SMART" id="SM00028">
    <property type="entry name" value="TPR"/>
    <property type="match status" value="3"/>
</dbReference>
<evidence type="ECO:0000256" key="3">
    <source>
        <dbReference type="SAM" id="Coils"/>
    </source>
</evidence>
<dbReference type="PANTHER" id="PTHR43156:SF2">
    <property type="entry name" value="STAGE II SPORULATION PROTEIN E"/>
    <property type="match status" value="1"/>
</dbReference>
<dbReference type="InterPro" id="IPR001932">
    <property type="entry name" value="PPM-type_phosphatase-like_dom"/>
</dbReference>
<dbReference type="InterPro" id="IPR019734">
    <property type="entry name" value="TPR_rpt"/>
</dbReference>
<evidence type="ECO:0000256" key="4">
    <source>
        <dbReference type="SAM" id="Phobius"/>
    </source>
</evidence>
<dbReference type="SUPFAM" id="SSF81606">
    <property type="entry name" value="PP2C-like"/>
    <property type="match status" value="1"/>
</dbReference>
<feature type="domain" description="HAMP" evidence="5">
    <location>
        <begin position="289"/>
        <end position="340"/>
    </location>
</feature>
<evidence type="ECO:0000313" key="6">
    <source>
        <dbReference type="EMBL" id="PJZ84956.1"/>
    </source>
</evidence>
<reference evidence="6 7" key="1">
    <citation type="submission" date="2017-07" db="EMBL/GenBank/DDBJ databases">
        <title>Leptospira spp. isolated from tropical soils.</title>
        <authorList>
            <person name="Thibeaux R."/>
            <person name="Iraola G."/>
            <person name="Ferres I."/>
            <person name="Bierque E."/>
            <person name="Girault D."/>
            <person name="Soupe-Gilbert M.-E."/>
            <person name="Picardeau M."/>
            <person name="Goarant C."/>
        </authorList>
    </citation>
    <scope>NUCLEOTIDE SEQUENCE [LARGE SCALE GENOMIC DNA]</scope>
    <source>
        <strain evidence="6 7">FH2-B-A1</strain>
    </source>
</reference>
<keyword evidence="4" id="KW-0812">Transmembrane</keyword>
<dbReference type="InterPro" id="IPR003660">
    <property type="entry name" value="HAMP_dom"/>
</dbReference>
<dbReference type="Gene3D" id="3.60.40.10">
    <property type="entry name" value="PPM-type phosphatase domain"/>
    <property type="match status" value="1"/>
</dbReference>
<dbReference type="PROSITE" id="PS50885">
    <property type="entry name" value="HAMP"/>
    <property type="match status" value="1"/>
</dbReference>
<keyword evidence="3" id="KW-0175">Coiled coil</keyword>
<dbReference type="PANTHER" id="PTHR43156">
    <property type="entry name" value="STAGE II SPORULATION PROTEIN E-RELATED"/>
    <property type="match status" value="1"/>
</dbReference>
<dbReference type="Pfam" id="PF14559">
    <property type="entry name" value="TPR_19"/>
    <property type="match status" value="1"/>
</dbReference>
<dbReference type="OrthoDB" id="337595at2"/>
<dbReference type="Gene3D" id="1.25.40.10">
    <property type="entry name" value="Tetratricopeptide repeat domain"/>
    <property type="match status" value="1"/>
</dbReference>
<protein>
    <submittedName>
        <fullName evidence="6">Stage II sporulation protein E</fullName>
    </submittedName>
</protein>
<dbReference type="SUPFAM" id="SSF48452">
    <property type="entry name" value="TPR-like"/>
    <property type="match status" value="1"/>
</dbReference>
<dbReference type="SMART" id="SM00331">
    <property type="entry name" value="PP2C_SIG"/>
    <property type="match status" value="1"/>
</dbReference>
<dbReference type="InterPro" id="IPR011990">
    <property type="entry name" value="TPR-like_helical_dom_sf"/>
</dbReference>
<dbReference type="GO" id="GO:0016791">
    <property type="term" value="F:phosphatase activity"/>
    <property type="evidence" value="ECO:0007669"/>
    <property type="project" value="TreeGrafter"/>
</dbReference>
<feature type="coiled-coil region" evidence="3">
    <location>
        <begin position="328"/>
        <end position="366"/>
    </location>
</feature>
<keyword evidence="2" id="KW-0802">TPR repeat</keyword>
<dbReference type="InterPro" id="IPR029151">
    <property type="entry name" value="Sensor-like_sf"/>
</dbReference>
<feature type="transmembrane region" description="Helical" evidence="4">
    <location>
        <begin position="265"/>
        <end position="287"/>
    </location>
</feature>
<keyword evidence="4" id="KW-1133">Transmembrane helix</keyword>
<comment type="caution">
    <text evidence="6">The sequence shown here is derived from an EMBL/GenBank/DDBJ whole genome shotgun (WGS) entry which is preliminary data.</text>
</comment>
<dbReference type="Proteomes" id="UP000232145">
    <property type="component" value="Unassembled WGS sequence"/>
</dbReference>
<dbReference type="InterPro" id="IPR052016">
    <property type="entry name" value="Bact_Sigma-Reg"/>
</dbReference>
<dbReference type="Gene3D" id="6.10.340.10">
    <property type="match status" value="1"/>
</dbReference>
<dbReference type="EMBL" id="NPDX01000001">
    <property type="protein sequence ID" value="PJZ84956.1"/>
    <property type="molecule type" value="Genomic_DNA"/>
</dbReference>
<evidence type="ECO:0000313" key="7">
    <source>
        <dbReference type="Proteomes" id="UP000232145"/>
    </source>
</evidence>
<sequence length="798" mass="91766">MSIRYKFLLILSVSQILLVIALTTSFAYLLQSVKNIPQTQRAEDLSRNFQRELEFKEEKLRLLLEEITFNSQTRGILERGLTDRNVLSKELPYLQQILKRYGLSIFEIGDNQGKVLFRVHRPKDFGDDKKNQPIIRNALNGQSTAALEDGHSGLGFRLAAPLFGRGTILIGQVVDDNFTKTISKDNRIHLAIFQAGKVKTIGSGMIRLVMNEKPELLLEEQRFHFQSKPYYLVKIPYVGNSESVKQLVFHVMIDENEVESKTWKIWSFFVVASLILCGVIFLISFLFSRDMVEAIKLLTTAMVDLDQWKPETLPTHRSDEIGQMGRVFVEMKEELSEHQNHLEEMVDQRTRELNETLSEMQKLQDKQDGDYFLTSLLIKPLRGSFSKSETVSIKIFERQMKQFKFRNKQSEIGGDLSVSDSIYLMGKKYTVFLNADAMGKSIQGAGGALVMGTVFKSIITRTQKLRFMQDRHPERWLKECFQEVHNVFISFDGHMLLSAILGLVDEETGTLYYINAEHPWIVLFRDGNASFLENEHSLRKIGFTEMSGDEVVIQIYPLRPGDVLILGSDGRDDLFVGQSGGNRLINDDETVFLRHVTEGGGDLSLICKAMLQFGDLTDDLSLMRIAFLEEVAYAAKESTKPNVYYQMLGEGIQSYRDGEWNNAIFALELALDSEPDDLYCLRELSKLYMKSKDYEKAIELANRYLQLNPGDTDFLFYIAYAHKQRRDFVLATDFAERLRFRDPKNFNNLLLLAEILMHRRDIERSKEVLLALQEMAPENPKLMKLKNFWKKMVTTSVS</sequence>
<dbReference type="PROSITE" id="PS50005">
    <property type="entry name" value="TPR"/>
    <property type="match status" value="1"/>
</dbReference>
<keyword evidence="1" id="KW-0378">Hydrolase</keyword>
<dbReference type="GO" id="GO:0007165">
    <property type="term" value="P:signal transduction"/>
    <property type="evidence" value="ECO:0007669"/>
    <property type="project" value="InterPro"/>
</dbReference>
<gene>
    <name evidence="6" type="ORF">CH364_01375</name>
</gene>
<dbReference type="GO" id="GO:0016020">
    <property type="term" value="C:membrane"/>
    <property type="evidence" value="ECO:0007669"/>
    <property type="project" value="InterPro"/>
</dbReference>
<evidence type="ECO:0000259" key="5">
    <source>
        <dbReference type="PROSITE" id="PS50885"/>
    </source>
</evidence>
<dbReference type="SUPFAM" id="SSF103190">
    <property type="entry name" value="Sensory domain-like"/>
    <property type="match status" value="1"/>
</dbReference>
<name>A0A2N0AKW6_9LEPT</name>
<dbReference type="CDD" id="cd06225">
    <property type="entry name" value="HAMP"/>
    <property type="match status" value="1"/>
</dbReference>